<dbReference type="InterPro" id="IPR017941">
    <property type="entry name" value="Rieske_2Fe-2S"/>
</dbReference>
<evidence type="ECO:0000256" key="4">
    <source>
        <dbReference type="ARBA" id="ARBA00022723"/>
    </source>
</evidence>
<name>B9TML1_RICCO</name>
<dbReference type="GO" id="GO:0016491">
    <property type="term" value="F:oxidoreductase activity"/>
    <property type="evidence" value="ECO:0007669"/>
    <property type="project" value="UniProtKB-KW"/>
</dbReference>
<keyword evidence="7" id="KW-0560">Oxidoreductase</keyword>
<evidence type="ECO:0000256" key="1">
    <source>
        <dbReference type="ARBA" id="ARBA00004370"/>
    </source>
</evidence>
<evidence type="ECO:0000256" key="9">
    <source>
        <dbReference type="ARBA" id="ARBA00023014"/>
    </source>
</evidence>
<evidence type="ECO:0000259" key="11">
    <source>
        <dbReference type="PROSITE" id="PS51296"/>
    </source>
</evidence>
<dbReference type="InterPro" id="IPR050584">
    <property type="entry name" value="Cholesterol_7-desaturase"/>
</dbReference>
<dbReference type="PANTHER" id="PTHR21266">
    <property type="entry name" value="IRON-SULFUR DOMAIN CONTAINING PROTEIN"/>
    <property type="match status" value="1"/>
</dbReference>
<gene>
    <name evidence="12" type="ORF">RCOM_2044370</name>
</gene>
<dbReference type="PROSITE" id="PS51296">
    <property type="entry name" value="RIESKE"/>
    <property type="match status" value="1"/>
</dbReference>
<dbReference type="PANTHER" id="PTHR21266:SF32">
    <property type="entry name" value="CHOLESTEROL 7-DESATURASE NVD"/>
    <property type="match status" value="1"/>
</dbReference>
<dbReference type="InParanoid" id="B9TML1"/>
<keyword evidence="10" id="KW-0472">Membrane</keyword>
<keyword evidence="3" id="KW-0001">2Fe-2S</keyword>
<evidence type="ECO:0000313" key="13">
    <source>
        <dbReference type="Proteomes" id="UP000008311"/>
    </source>
</evidence>
<dbReference type="GO" id="GO:0016020">
    <property type="term" value="C:membrane"/>
    <property type="evidence" value="ECO:0007669"/>
    <property type="project" value="UniProtKB-SubCell"/>
</dbReference>
<dbReference type="Proteomes" id="UP000008311">
    <property type="component" value="Unassembled WGS sequence"/>
</dbReference>
<keyword evidence="13" id="KW-1185">Reference proteome</keyword>
<dbReference type="eggNOG" id="ENOG502QS20">
    <property type="taxonomic scope" value="Eukaryota"/>
</dbReference>
<keyword evidence="4" id="KW-0479">Metal-binding</keyword>
<dbReference type="SUPFAM" id="SSF50022">
    <property type="entry name" value="ISP domain"/>
    <property type="match status" value="1"/>
</dbReference>
<comment type="subcellular location">
    <subcellularLocation>
        <location evidence="1">Membrane</location>
    </subcellularLocation>
</comment>
<evidence type="ECO:0000256" key="5">
    <source>
        <dbReference type="ARBA" id="ARBA00022946"/>
    </source>
</evidence>
<keyword evidence="2" id="KW-0812">Transmembrane</keyword>
<dbReference type="Gene3D" id="2.102.10.10">
    <property type="entry name" value="Rieske [2Fe-2S] iron-sulphur domain"/>
    <property type="match status" value="1"/>
</dbReference>
<keyword evidence="5" id="KW-0809">Transit peptide</keyword>
<feature type="domain" description="Rieske" evidence="11">
    <location>
        <begin position="61"/>
        <end position="164"/>
    </location>
</feature>
<dbReference type="CDD" id="cd03469">
    <property type="entry name" value="Rieske_RO_Alpha_N"/>
    <property type="match status" value="1"/>
</dbReference>
<protein>
    <recommendedName>
        <fullName evidence="11">Rieske domain-containing protein</fullName>
    </recommendedName>
</protein>
<keyword evidence="6" id="KW-1133">Transmembrane helix</keyword>
<evidence type="ECO:0000256" key="8">
    <source>
        <dbReference type="ARBA" id="ARBA00023004"/>
    </source>
</evidence>
<reference evidence="13" key="1">
    <citation type="journal article" date="2010" name="Nat. Biotechnol.">
        <title>Draft genome sequence of the oilseed species Ricinus communis.</title>
        <authorList>
            <person name="Chan A.P."/>
            <person name="Crabtree J."/>
            <person name="Zhao Q."/>
            <person name="Lorenzi H."/>
            <person name="Orvis J."/>
            <person name="Puiu D."/>
            <person name="Melake-Berhan A."/>
            <person name="Jones K.M."/>
            <person name="Redman J."/>
            <person name="Chen G."/>
            <person name="Cahoon E.B."/>
            <person name="Gedil M."/>
            <person name="Stanke M."/>
            <person name="Haas B.J."/>
            <person name="Wortman J.R."/>
            <person name="Fraser-Liggett C.M."/>
            <person name="Ravel J."/>
            <person name="Rabinowicz P.D."/>
        </authorList>
    </citation>
    <scope>NUCLEOTIDE SEQUENCE [LARGE SCALE GENOMIC DNA]</scope>
    <source>
        <strain evidence="13">cv. Hale</strain>
    </source>
</reference>
<proteinExistence type="predicted"/>
<accession>B9TML1</accession>
<sequence>VTRRIESQFISYCNCTPAPYTSTPRPHRNDRAAGGRGVQFNHQGSFSMRRFDDSSFGHGWFQAAYSEDLRKGHVQPLTAMGREFVLWRDMQGQAHAMDAHCPHLGTHLGHGGRVCGTSLRCPFHGWQFAGDGACTDIPYSPNPRLEMRHLKSWPLVERNGLVMVWWHPRGIAPTFEVPAMPEHGDAQWSRYRRQRWE</sequence>
<evidence type="ECO:0000256" key="10">
    <source>
        <dbReference type="ARBA" id="ARBA00023136"/>
    </source>
</evidence>
<dbReference type="EMBL" id="EQ989453">
    <property type="protein sequence ID" value="EEF22903.1"/>
    <property type="molecule type" value="Genomic_DNA"/>
</dbReference>
<keyword evidence="9" id="KW-0411">Iron-sulfur</keyword>
<evidence type="ECO:0000256" key="7">
    <source>
        <dbReference type="ARBA" id="ARBA00023002"/>
    </source>
</evidence>
<dbReference type="InterPro" id="IPR036922">
    <property type="entry name" value="Rieske_2Fe-2S_sf"/>
</dbReference>
<dbReference type="STRING" id="3988.B9TML1"/>
<dbReference type="GO" id="GO:0046872">
    <property type="term" value="F:metal ion binding"/>
    <property type="evidence" value="ECO:0007669"/>
    <property type="project" value="UniProtKB-KW"/>
</dbReference>
<dbReference type="GO" id="GO:0051537">
    <property type="term" value="F:2 iron, 2 sulfur cluster binding"/>
    <property type="evidence" value="ECO:0007669"/>
    <property type="project" value="UniProtKB-KW"/>
</dbReference>
<dbReference type="AlphaFoldDB" id="B9TML1"/>
<evidence type="ECO:0000313" key="12">
    <source>
        <dbReference type="EMBL" id="EEF22903.1"/>
    </source>
</evidence>
<evidence type="ECO:0000256" key="6">
    <source>
        <dbReference type="ARBA" id="ARBA00022989"/>
    </source>
</evidence>
<feature type="non-terminal residue" evidence="12">
    <location>
        <position position="197"/>
    </location>
</feature>
<feature type="non-terminal residue" evidence="12">
    <location>
        <position position="1"/>
    </location>
</feature>
<keyword evidence="8" id="KW-0408">Iron</keyword>
<evidence type="ECO:0000256" key="2">
    <source>
        <dbReference type="ARBA" id="ARBA00022692"/>
    </source>
</evidence>
<dbReference type="Pfam" id="PF00355">
    <property type="entry name" value="Rieske"/>
    <property type="match status" value="1"/>
</dbReference>
<organism evidence="12 13">
    <name type="scientific">Ricinus communis</name>
    <name type="common">Castor bean</name>
    <dbReference type="NCBI Taxonomy" id="3988"/>
    <lineage>
        <taxon>Eukaryota</taxon>
        <taxon>Viridiplantae</taxon>
        <taxon>Streptophyta</taxon>
        <taxon>Embryophyta</taxon>
        <taxon>Tracheophyta</taxon>
        <taxon>Spermatophyta</taxon>
        <taxon>Magnoliopsida</taxon>
        <taxon>eudicotyledons</taxon>
        <taxon>Gunneridae</taxon>
        <taxon>Pentapetalae</taxon>
        <taxon>rosids</taxon>
        <taxon>fabids</taxon>
        <taxon>Malpighiales</taxon>
        <taxon>Euphorbiaceae</taxon>
        <taxon>Acalyphoideae</taxon>
        <taxon>Acalypheae</taxon>
        <taxon>Ricinus</taxon>
    </lineage>
</organism>
<evidence type="ECO:0000256" key="3">
    <source>
        <dbReference type="ARBA" id="ARBA00022714"/>
    </source>
</evidence>